<dbReference type="NCBIfam" id="TIGR04189">
    <property type="entry name" value="surface_SprA"/>
    <property type="match status" value="1"/>
</dbReference>
<dbReference type="EMBL" id="JAAGVY010000042">
    <property type="protein sequence ID" value="NEN25139.1"/>
    <property type="molecule type" value="Genomic_DNA"/>
</dbReference>
<accession>A0A7K3WTX8</accession>
<feature type="region of interest" description="Disordered" evidence="1">
    <location>
        <begin position="1933"/>
        <end position="1966"/>
    </location>
</feature>
<evidence type="ECO:0000313" key="4">
    <source>
        <dbReference type="Proteomes" id="UP000486602"/>
    </source>
</evidence>
<evidence type="ECO:0000256" key="1">
    <source>
        <dbReference type="SAM" id="MobiDB-lite"/>
    </source>
</evidence>
<evidence type="ECO:0000259" key="2">
    <source>
        <dbReference type="Pfam" id="PF14349"/>
    </source>
</evidence>
<dbReference type="Proteomes" id="UP000486602">
    <property type="component" value="Unassembled WGS sequence"/>
</dbReference>
<evidence type="ECO:0000313" key="3">
    <source>
        <dbReference type="EMBL" id="NEN25139.1"/>
    </source>
</evidence>
<dbReference type="InterPro" id="IPR025684">
    <property type="entry name" value="SprA_N_dom"/>
</dbReference>
<reference evidence="3 4" key="1">
    <citation type="submission" date="2020-02" db="EMBL/GenBank/DDBJ databases">
        <title>Out from the shadows clarifying the taxonomy of the family Cryomorphaceae and related taxa by utilizing the GTDB taxonomic framework.</title>
        <authorList>
            <person name="Bowman J.P."/>
        </authorList>
    </citation>
    <scope>NUCLEOTIDE SEQUENCE [LARGE SCALE GENOMIC DNA]</scope>
    <source>
        <strain evidence="3 4">QSSC 1-22</strain>
    </source>
</reference>
<name>A0A7K3WTX8_9FLAO</name>
<sequence length="2429" mass="273459">MGLHTKNIWQFFAIAALITFVWTGYATIPNINRSVVNLPEFKVTPKAEILAVDSPEVDLKYPIGDNLNPFGGSSGRINLTDPSNVDNVIEYDPETGKYYFYQRIGSGIDYRNPTVMTFDEYMAYVNGNSVNEYWKEIRSADQIASDDDDGPDPFRPSLEINNKAFDRIFGGNTVDIRPQGTAELTFGANINKNENPQIPVNQRRITTFNFDQRIQLNVVGQIGDKLKLSTNYNTEATFDFENQTKIEYTGYEDEIIQKIEAGNVSMPLNNSLISGSQSLFGFKTELKFGRLTATTLFSQERGQKKEINVQGGAQKQEFIIGVDNYEANRHYFLSGYFRAAYNNALKSLPVVNSGVQITRIEVWAVNQTANVQDARNIIGFTDLGEGEPFQNPVLPIEIGDFPLNNFPDNGQNQLYSIVSNNQQIRDFSQSSEALANLGLVNGRDFERLSNARQLSPNEYTFNQRLGFISLNQSLNNAEVLAVAYQYTLNGRTYQVGNLSNDGFTAPDALFLKLLKSTVVDIKSPLWDLMMKNVYSLGAYQVNSNEFLLNVWYNDPTEGVDVPVIPIPEVQDTPLLQIMELDKLDQNSNPRPDGRFDFIDGAATTGGTINAQNGRIYFPVIEPFGQNLIDKLSTAGVSEDQINNIAYPQLYDSTKIVAQQNFLYLNRFELKGSYQSASSDEISLNALNIPQGAVQVTAGGVQLVENQDFTVDYNLGRVKILNSGLLESQTPIKISVESNTLFSIQTRRLMGARFDYKFNDKFTVGSTIMNLNERPLTQKVNIGDEPMNNTLWGLDAHFQDDSRFLTDFVDAIPLINTKEVSNVDASIEFAQLIPGHNKAVGKSGTAYIDDFEGTISQIDLRNFASWGLASIPQNQPQIFPEAALSNDRTLGYNRANMAWYVIDPLFFRNDNITPDNINPTRHYQREVTEGEVFPDKDLPAGTPANIATFDLSFYPQERGPNNYDAEATALSAGINPQTGDLLNPESRWGGLQRAINTTDFEQTNVEFIQFWIMDPYNTDNRDFLGTAGNSNGKLLINLGNVSEDLLRDGQMSFENGLPLDPNNPNGLLTDTTAWARVPITQSIVNAFDNTTNSNAAQDVGFDGFDDAGERAYFAEFIDRINALPGVSSTVASRANGDPSSDNYQHFRSGTYDDEQADIVDRYRLFNGSQGNSITTQDSDPGFPQQATTLPTTEDVNQDLTLAEAESYYQYEVDMPDPQVSPGDWQVGNNYITDVVDGVAPDGRLVKWYQFKIPVREGKSINNIQDLRSIRFMRLVTKGFETPLVLRFARLELIRGEWRRYGQTLREGEVVPGQPGETEFDILAVNIEENSQRTPLNYVTPPGISREIDAGTANLRSLNEQSLVLRVRNLGDGDARAAFRSLDIDMRMYGNLEMFIHGETINENNPIAFGDVSVFVRLGSDFDQNFYEYEIPVKPTGLNSSSTPQNIWPEENNMKIEFEKLQAAKNSRNQSNFPDNEIYVQSDGDRRIRIKGNPVLSSVRTIMIGVRNPNSNGDPTYGNIWSSDDAKSESAEIWVNELRLTDFNNDGGWAAVGRINTKLADFATVSLAGNISTPNFGSLGSRVAERPQETSMGYDASSNVNLDKFLPEESGVKIPMYIGQAEQVVIPRFDPLSPDLELDEVDEGLSPSEQKELRKRSQSYVRRRSINFTNVRKDRVNSDKKPRIYDVENLNATFAYSDRHAYDFNTAFDNQRQFRFGLGYNFNAQPKNYKPFATSKFLRSSDYLALVRDFNFTLVPKNISFRSDINRTYNEQQFRNVSEGFDFEQPVLYTKTFNWLRTYDVQHDLTSSIRLGYSANNLAYIDESIGKVDKSDRDSYNDYRDTVWNSIKDFGTNVTFNQSVSANYKVPINKIPILDWVSTDLRYTGSYNWQRAPFSQDSLGNTIQNSRTLSLNGQLNFLTLYNKVGYFKKVNQKFQRQSRGTGRSLTTNSRTPQKGKGEEESEAEKEKKDENKITVFDYGAKLLMSLKNVSVVYSQNEGIFLPGYNRKSNIIGMDPGFNAPGIDFVLGHQISDFNKQAALKDWLVKNQYINQQYLESYTEDFNLRVNLEPIPNLRVEFNAIRSKSLFDGSFYRYNNDLQQYLEESQFQSGSFSISMNAWSTVWVNDRNDNSNKTFENFKDNRSAVSNRLARETGYSDPVAVGFADGFGESSQQVIVPAFVAAYTNSDPNKVALTIDDYTLLDAIKNPSWTVNYDGLSKIPAIAKIFRNVTLGHSYRSTYSVNNFTTNLSAGSDISGTPTRDNSEEANFIAMNQINAITISEQLSPLIRIDMTWQNSLITNFEINKNRTLAFSTTNFQLTENRSDEYVIGLGYRFPDVEIKIGGKSRKSDLNVRADLSIRDTEVIIRRMAEGTNQITSGQNIISIKTAIDYVISDRLNIRAFYDHQINEPKISISFPTSNINTGISLRFTLTQ</sequence>
<protein>
    <submittedName>
        <fullName evidence="3">Cell surface protein SprA</fullName>
    </submittedName>
</protein>
<dbReference type="Pfam" id="PF14349">
    <property type="entry name" value="SprA_N"/>
    <property type="match status" value="2"/>
</dbReference>
<feature type="compositionally biased region" description="Polar residues" evidence="1">
    <location>
        <begin position="1933"/>
        <end position="1950"/>
    </location>
</feature>
<dbReference type="InterPro" id="IPR026377">
    <property type="entry name" value="Cell_surface_SprA"/>
</dbReference>
<keyword evidence="4" id="KW-1185">Reference proteome</keyword>
<feature type="domain" description="Gliding motility protein SprA N-terminal" evidence="2">
    <location>
        <begin position="84"/>
        <end position="372"/>
    </location>
</feature>
<gene>
    <name evidence="3" type="primary">sprA</name>
    <name evidence="3" type="ORF">G3O08_16685</name>
</gene>
<comment type="caution">
    <text evidence="3">The sequence shown here is derived from an EMBL/GenBank/DDBJ whole genome shotgun (WGS) entry which is preliminary data.</text>
</comment>
<dbReference type="RefSeq" id="WP_163286598.1">
    <property type="nucleotide sequence ID" value="NZ_JAAGVY010000042.1"/>
</dbReference>
<organism evidence="3 4">
    <name type="scientific">Cryomorpha ignava</name>
    <dbReference type="NCBI Taxonomy" id="101383"/>
    <lineage>
        <taxon>Bacteria</taxon>
        <taxon>Pseudomonadati</taxon>
        <taxon>Bacteroidota</taxon>
        <taxon>Flavobacteriia</taxon>
        <taxon>Flavobacteriales</taxon>
        <taxon>Cryomorphaceae</taxon>
        <taxon>Cryomorpha</taxon>
    </lineage>
</organism>
<feature type="domain" description="Gliding motility protein SprA N-terminal" evidence="2">
    <location>
        <begin position="1114"/>
        <end position="1638"/>
    </location>
</feature>
<proteinExistence type="predicted"/>